<gene>
    <name evidence="7" type="ORF">KQ657_000143</name>
</gene>
<sequence>MYKNTDRSNELIERLTGEVRELKDTLDKVINRKNETISKLIQASQQVSTTNQLSQPGGNAHQQRQYTQELESRTTIAAPLTIPFSMPTPESSVASPPDVDEILKCLNSPALSSSSLIPMTQTNFHFTRDESDFCITSNVNEKPVYITLKEAQFHFENYYLKYTRFLPILPDSFFSNIDLIKMNKENLLLFWSIIVTSLLNQKKSKTYFTLANHVKSLVVENCWMRTPRSVYAIASLLILTTWPLPLGKNDNFRENLSIKYISLMKSLALQFGLHKLEFINEFSHKTNVNISNEVSMNNLIRERIYKFININSNYWLIYLGLSNINYNGFQCDYIINKSNTDILTPTNNDDHYINSLLKVSLVQTRLNENLSDLVKQKGNTHAKSINLNMFDHIIEDLHTVLESNIINNDASSTNNNNLIKLGIEYSKLQLYVYSMSNDYEMSVYGFKQKMYQALNTCTTILDLFELEFINNNKNNDTTNTPWLKNFNQLPIHYRFILELVSLILIRIYKSPILNQVDDYLMVKQQFNRCYSIINTNNEDSQWNQLNAKLLKLLALVDKLPNQSILATYDVLNNHIPGQNSFFLIRLMKNHLLASLSYELIWLVYDFQEERKGTTSKSMDWKLYGLDNLQVKEFLLTNESIFIDIE</sequence>
<keyword evidence="2" id="KW-0805">Transcription regulation</keyword>
<dbReference type="EMBL" id="JAHMUF010000001">
    <property type="protein sequence ID" value="KAG7196131.1"/>
    <property type="molecule type" value="Genomic_DNA"/>
</dbReference>
<evidence type="ECO:0000256" key="6">
    <source>
        <dbReference type="SAM" id="Coils"/>
    </source>
</evidence>
<feature type="coiled-coil region" evidence="6">
    <location>
        <begin position="5"/>
        <end position="39"/>
    </location>
</feature>
<accession>A0A9P7VDT6</accession>
<dbReference type="Proteomes" id="UP000790833">
    <property type="component" value="Unassembled WGS sequence"/>
</dbReference>
<dbReference type="PANTHER" id="PTHR31845">
    <property type="entry name" value="FINGER DOMAIN PROTEIN, PUTATIVE-RELATED"/>
    <property type="match status" value="1"/>
</dbReference>
<evidence type="ECO:0000256" key="3">
    <source>
        <dbReference type="ARBA" id="ARBA00023125"/>
    </source>
</evidence>
<proteinExistence type="predicted"/>
<evidence type="ECO:0000256" key="4">
    <source>
        <dbReference type="ARBA" id="ARBA00023163"/>
    </source>
</evidence>
<organism evidence="7 8">
    <name type="scientific">Scheffersomyces spartinae</name>
    <dbReference type="NCBI Taxonomy" id="45513"/>
    <lineage>
        <taxon>Eukaryota</taxon>
        <taxon>Fungi</taxon>
        <taxon>Dikarya</taxon>
        <taxon>Ascomycota</taxon>
        <taxon>Saccharomycotina</taxon>
        <taxon>Pichiomycetes</taxon>
        <taxon>Debaryomycetaceae</taxon>
        <taxon>Scheffersomyces</taxon>
    </lineage>
</organism>
<evidence type="ECO:0000256" key="5">
    <source>
        <dbReference type="ARBA" id="ARBA00023242"/>
    </source>
</evidence>
<dbReference type="InterPro" id="IPR051089">
    <property type="entry name" value="prtT"/>
</dbReference>
<comment type="subcellular location">
    <subcellularLocation>
        <location evidence="1">Nucleus</location>
    </subcellularLocation>
</comment>
<dbReference type="GO" id="GO:0000976">
    <property type="term" value="F:transcription cis-regulatory region binding"/>
    <property type="evidence" value="ECO:0007669"/>
    <property type="project" value="TreeGrafter"/>
</dbReference>
<dbReference type="RefSeq" id="XP_043051676.1">
    <property type="nucleotide sequence ID" value="XM_043190999.1"/>
</dbReference>
<dbReference type="GO" id="GO:0000981">
    <property type="term" value="F:DNA-binding transcription factor activity, RNA polymerase II-specific"/>
    <property type="evidence" value="ECO:0007669"/>
    <property type="project" value="TreeGrafter"/>
</dbReference>
<evidence type="ECO:0000313" key="8">
    <source>
        <dbReference type="Proteomes" id="UP000790833"/>
    </source>
</evidence>
<name>A0A9P7VDT6_9ASCO</name>
<dbReference type="OrthoDB" id="3163292at2759"/>
<keyword evidence="5" id="KW-0539">Nucleus</keyword>
<dbReference type="AlphaFoldDB" id="A0A9P7VDT6"/>
<dbReference type="GeneID" id="66113517"/>
<keyword evidence="4" id="KW-0804">Transcription</keyword>
<protein>
    <recommendedName>
        <fullName evidence="9">Transcription factor domain-containing protein</fullName>
    </recommendedName>
</protein>
<evidence type="ECO:0000313" key="7">
    <source>
        <dbReference type="EMBL" id="KAG7196131.1"/>
    </source>
</evidence>
<comment type="caution">
    <text evidence="7">The sequence shown here is derived from an EMBL/GenBank/DDBJ whole genome shotgun (WGS) entry which is preliminary data.</text>
</comment>
<keyword evidence="8" id="KW-1185">Reference proteome</keyword>
<dbReference type="PANTHER" id="PTHR31845:SF6">
    <property type="entry name" value="TRANSCRIPTION FACTOR SEF1-RELATED"/>
    <property type="match status" value="1"/>
</dbReference>
<keyword evidence="6" id="KW-0175">Coiled coil</keyword>
<keyword evidence="3" id="KW-0238">DNA-binding</keyword>
<evidence type="ECO:0000256" key="1">
    <source>
        <dbReference type="ARBA" id="ARBA00004123"/>
    </source>
</evidence>
<reference evidence="7" key="1">
    <citation type="submission" date="2021-03" db="EMBL/GenBank/DDBJ databases">
        <authorList>
            <person name="Palmer J.M."/>
        </authorList>
    </citation>
    <scope>NUCLEOTIDE SEQUENCE</scope>
    <source>
        <strain evidence="7">ARV_011</strain>
    </source>
</reference>
<dbReference type="GO" id="GO:0005634">
    <property type="term" value="C:nucleus"/>
    <property type="evidence" value="ECO:0007669"/>
    <property type="project" value="UniProtKB-SubCell"/>
</dbReference>
<evidence type="ECO:0000256" key="2">
    <source>
        <dbReference type="ARBA" id="ARBA00023015"/>
    </source>
</evidence>
<evidence type="ECO:0008006" key="9">
    <source>
        <dbReference type="Google" id="ProtNLM"/>
    </source>
</evidence>